<accession>A0A1X0NJA4</accession>
<evidence type="ECO:0000256" key="2">
    <source>
        <dbReference type="ARBA" id="ARBA00022692"/>
    </source>
</evidence>
<keyword evidence="4" id="KW-1133">Transmembrane helix</keyword>
<comment type="subcellular location">
    <subcellularLocation>
        <location evidence="1">Membrane</location>
    </subcellularLocation>
</comment>
<gene>
    <name evidence="5" type="ORF">TM35_000421750</name>
</gene>
<dbReference type="EMBL" id="NBCO01000042">
    <property type="protein sequence ID" value="ORC84717.1"/>
    <property type="molecule type" value="Genomic_DNA"/>
</dbReference>
<feature type="transmembrane region" description="Helical" evidence="4">
    <location>
        <begin position="6"/>
        <end position="25"/>
    </location>
</feature>
<dbReference type="AlphaFoldDB" id="A0A1X0NJA4"/>
<dbReference type="Gene3D" id="1.50.40.10">
    <property type="entry name" value="Mitochondrial carrier domain"/>
    <property type="match status" value="1"/>
</dbReference>
<proteinExistence type="predicted"/>
<dbReference type="GeneID" id="39989766"/>
<name>A0A1X0NJA4_9TRYP</name>
<dbReference type="OrthoDB" id="261678at2759"/>
<protein>
    <recommendedName>
        <fullName evidence="7">Mitochondrial carrier protein</fullName>
    </recommendedName>
</protein>
<keyword evidence="6" id="KW-1185">Reference proteome</keyword>
<evidence type="ECO:0000313" key="5">
    <source>
        <dbReference type="EMBL" id="ORC84717.1"/>
    </source>
</evidence>
<dbReference type="SUPFAM" id="SSF103506">
    <property type="entry name" value="Mitochondrial carrier"/>
    <property type="match status" value="1"/>
</dbReference>
<dbReference type="RefSeq" id="XP_028878783.1">
    <property type="nucleotide sequence ID" value="XM_029029986.1"/>
</dbReference>
<evidence type="ECO:0000313" key="6">
    <source>
        <dbReference type="Proteomes" id="UP000192257"/>
    </source>
</evidence>
<reference evidence="5 6" key="1">
    <citation type="submission" date="2017-03" db="EMBL/GenBank/DDBJ databases">
        <title>An alternative strategy for trypanosome survival in the mammalian bloodstream revealed through genome and transcriptome analysis of the ubiquitous bovine parasite Trypanosoma (Megatrypanum) theileri.</title>
        <authorList>
            <person name="Kelly S."/>
            <person name="Ivens A."/>
            <person name="Mott A."/>
            <person name="O'Neill E."/>
            <person name="Emms D."/>
            <person name="Macleod O."/>
            <person name="Voorheis P."/>
            <person name="Matthews J."/>
            <person name="Matthews K."/>
            <person name="Carrington M."/>
        </authorList>
    </citation>
    <scope>NUCLEOTIDE SEQUENCE [LARGE SCALE GENOMIC DNA]</scope>
    <source>
        <strain evidence="5">Edinburgh</strain>
    </source>
</reference>
<dbReference type="Proteomes" id="UP000192257">
    <property type="component" value="Unassembled WGS sequence"/>
</dbReference>
<feature type="transmembrane region" description="Helical" evidence="4">
    <location>
        <begin position="248"/>
        <end position="266"/>
    </location>
</feature>
<evidence type="ECO:0000256" key="4">
    <source>
        <dbReference type="SAM" id="Phobius"/>
    </source>
</evidence>
<dbReference type="VEuPathDB" id="TriTrypDB:TM35_000421750"/>
<evidence type="ECO:0000256" key="1">
    <source>
        <dbReference type="ARBA" id="ARBA00004370"/>
    </source>
</evidence>
<sequence>MVSVLGAAGLGYTASLVSIFLLYPYRDYTKIFNIKSIPRVNPIEYSMVRYKGMILNPSQPLLLALPWGLLYGGFVLGSGSATGAICGGTLHGMAKVGVRTTARRLGSSRSRYDKMEYRSLIQCLQHSTRQYGILSFFSGVTATVIISSVWHGAALVALQRSSHSGFFGAWWDSFRVHAFLTFVTTPLRNTFRSALHSRERSGGVHNLSTFLSGEVAVFREAGGVMKNMLRTEGVPFFLNGVLSTTFKASVPFGFTFALFLYFGGALPGQEMGRSRHHHHHHMPLRRFS</sequence>
<evidence type="ECO:0000256" key="3">
    <source>
        <dbReference type="ARBA" id="ARBA00023136"/>
    </source>
</evidence>
<comment type="caution">
    <text evidence="5">The sequence shown here is derived from an EMBL/GenBank/DDBJ whole genome shotgun (WGS) entry which is preliminary data.</text>
</comment>
<keyword evidence="2 4" id="KW-0812">Transmembrane</keyword>
<dbReference type="InterPro" id="IPR023395">
    <property type="entry name" value="MCP_dom_sf"/>
</dbReference>
<feature type="transmembrane region" description="Helical" evidence="4">
    <location>
        <begin position="131"/>
        <end position="153"/>
    </location>
</feature>
<keyword evidence="3 4" id="KW-0472">Membrane</keyword>
<dbReference type="GO" id="GO:0016020">
    <property type="term" value="C:membrane"/>
    <property type="evidence" value="ECO:0007669"/>
    <property type="project" value="UniProtKB-SubCell"/>
</dbReference>
<organism evidence="5 6">
    <name type="scientific">Trypanosoma theileri</name>
    <dbReference type="NCBI Taxonomy" id="67003"/>
    <lineage>
        <taxon>Eukaryota</taxon>
        <taxon>Discoba</taxon>
        <taxon>Euglenozoa</taxon>
        <taxon>Kinetoplastea</taxon>
        <taxon>Metakinetoplastina</taxon>
        <taxon>Trypanosomatida</taxon>
        <taxon>Trypanosomatidae</taxon>
        <taxon>Trypanosoma</taxon>
    </lineage>
</organism>
<evidence type="ECO:0008006" key="7">
    <source>
        <dbReference type="Google" id="ProtNLM"/>
    </source>
</evidence>